<gene>
    <name evidence="13" type="ORF">Rhopal_005460-T1</name>
</gene>
<keyword evidence="9 12" id="KW-0472">Membrane</keyword>
<dbReference type="Proteomes" id="UP001342314">
    <property type="component" value="Unassembled WGS sequence"/>
</dbReference>
<feature type="transmembrane region" description="Helical" evidence="12">
    <location>
        <begin position="223"/>
        <end position="244"/>
    </location>
</feature>
<dbReference type="GO" id="GO:0015031">
    <property type="term" value="P:protein transport"/>
    <property type="evidence" value="ECO:0007669"/>
    <property type="project" value="UniProtKB-KW"/>
</dbReference>
<dbReference type="PANTHER" id="PTHR35329">
    <property type="entry name" value="CHITIN SYNTHASE EXPORT CHAPERONE"/>
    <property type="match status" value="1"/>
</dbReference>
<feature type="transmembrane region" description="Helical" evidence="12">
    <location>
        <begin position="113"/>
        <end position="137"/>
    </location>
</feature>
<evidence type="ECO:0000256" key="6">
    <source>
        <dbReference type="ARBA" id="ARBA00022824"/>
    </source>
</evidence>
<evidence type="ECO:0000256" key="3">
    <source>
        <dbReference type="ARBA" id="ARBA00018354"/>
    </source>
</evidence>
<evidence type="ECO:0000256" key="12">
    <source>
        <dbReference type="SAM" id="Phobius"/>
    </source>
</evidence>
<dbReference type="AlphaFoldDB" id="A0AAV5GSF0"/>
<reference evidence="13 14" key="1">
    <citation type="submission" date="2021-12" db="EMBL/GenBank/DDBJ databases">
        <title>High titer production of polyol ester of fatty acids by Rhodotorula paludigena BS15 towards product separation-free biomass refinery.</title>
        <authorList>
            <person name="Mano J."/>
            <person name="Ono H."/>
            <person name="Tanaka T."/>
            <person name="Naito K."/>
            <person name="Sushida H."/>
            <person name="Ike M."/>
            <person name="Tokuyasu K."/>
            <person name="Kitaoka M."/>
        </authorList>
    </citation>
    <scope>NUCLEOTIDE SEQUENCE [LARGE SCALE GENOMIC DNA]</scope>
    <source>
        <strain evidence="13 14">BS15</strain>
    </source>
</reference>
<keyword evidence="8 12" id="KW-1133">Transmembrane helix</keyword>
<evidence type="ECO:0000313" key="14">
    <source>
        <dbReference type="Proteomes" id="UP001342314"/>
    </source>
</evidence>
<comment type="caution">
    <text evidence="13">The sequence shown here is derived from an EMBL/GenBank/DDBJ whole genome shotgun (WGS) entry which is preliminary data.</text>
</comment>
<dbReference type="Pfam" id="PF12271">
    <property type="entry name" value="Chs7"/>
    <property type="match status" value="1"/>
</dbReference>
<keyword evidence="6" id="KW-0256">Endoplasmic reticulum</keyword>
<evidence type="ECO:0000256" key="8">
    <source>
        <dbReference type="ARBA" id="ARBA00022989"/>
    </source>
</evidence>
<keyword evidence="7" id="KW-0653">Protein transport</keyword>
<feature type="region of interest" description="Disordered" evidence="11">
    <location>
        <begin position="324"/>
        <end position="343"/>
    </location>
</feature>
<dbReference type="InterPro" id="IPR022057">
    <property type="entry name" value="Chs7"/>
</dbReference>
<evidence type="ECO:0000256" key="1">
    <source>
        <dbReference type="ARBA" id="ARBA00004477"/>
    </source>
</evidence>
<feature type="transmembrane region" description="Helical" evidence="12">
    <location>
        <begin position="188"/>
        <end position="211"/>
    </location>
</feature>
<evidence type="ECO:0000256" key="10">
    <source>
        <dbReference type="ARBA" id="ARBA00023316"/>
    </source>
</evidence>
<dbReference type="EMBL" id="BQKY01000011">
    <property type="protein sequence ID" value="GJN92430.1"/>
    <property type="molecule type" value="Genomic_DNA"/>
</dbReference>
<evidence type="ECO:0000256" key="9">
    <source>
        <dbReference type="ARBA" id="ARBA00023136"/>
    </source>
</evidence>
<evidence type="ECO:0000256" key="4">
    <source>
        <dbReference type="ARBA" id="ARBA00022448"/>
    </source>
</evidence>
<feature type="transmembrane region" description="Helical" evidence="12">
    <location>
        <begin position="50"/>
        <end position="73"/>
    </location>
</feature>
<sequence>MSSNATLEFGKYEWICSRGALIVCPLLGATDYGIEPVCYSRNVEFGRTLVFQPATSFLHICALLMVLIMILHVRSKYTAVGRKEILIFFYMYFGEELLAIFLDSSIIPTSSDVYAWFAAIHTGLTCATYWCLLVNGFVGFQVVEDGTPLSLWFLQGSSAVVGLIVGLISIGTFKDAAGLSKATPSGLWVLQFIFNLACVVIYIIAQLVLVLRTLDDRWPVADIIFGTAFWIIGQVLLFAFSNTICDAVSHYLDGTFFHALCTLFAVMMVYKYWDSLTKASHLPRQNEDLEFSVGSKVSAWDVKETLLLREEDESPAGYGGGGGHGAYGQQAYPPQKGGYGQFY</sequence>
<name>A0AAV5GSF0_9BASI</name>
<evidence type="ECO:0000256" key="11">
    <source>
        <dbReference type="SAM" id="MobiDB-lite"/>
    </source>
</evidence>
<organism evidence="13 14">
    <name type="scientific">Rhodotorula paludigena</name>
    <dbReference type="NCBI Taxonomy" id="86838"/>
    <lineage>
        <taxon>Eukaryota</taxon>
        <taxon>Fungi</taxon>
        <taxon>Dikarya</taxon>
        <taxon>Basidiomycota</taxon>
        <taxon>Pucciniomycotina</taxon>
        <taxon>Microbotryomycetes</taxon>
        <taxon>Sporidiobolales</taxon>
        <taxon>Sporidiobolaceae</taxon>
        <taxon>Rhodotorula</taxon>
    </lineage>
</organism>
<comment type="similarity">
    <text evidence="2">Belongs to the CHS7 family.</text>
</comment>
<comment type="subcellular location">
    <subcellularLocation>
        <location evidence="1">Endoplasmic reticulum membrane</location>
        <topology evidence="1">Multi-pass membrane protein</topology>
    </subcellularLocation>
</comment>
<evidence type="ECO:0000256" key="2">
    <source>
        <dbReference type="ARBA" id="ARBA00009274"/>
    </source>
</evidence>
<evidence type="ECO:0000313" key="13">
    <source>
        <dbReference type="EMBL" id="GJN92430.1"/>
    </source>
</evidence>
<accession>A0AAV5GSF0</accession>
<evidence type="ECO:0000256" key="7">
    <source>
        <dbReference type="ARBA" id="ARBA00022927"/>
    </source>
</evidence>
<dbReference type="GO" id="GO:0005789">
    <property type="term" value="C:endoplasmic reticulum membrane"/>
    <property type="evidence" value="ECO:0007669"/>
    <property type="project" value="UniProtKB-SubCell"/>
</dbReference>
<evidence type="ECO:0000256" key="5">
    <source>
        <dbReference type="ARBA" id="ARBA00022692"/>
    </source>
</evidence>
<feature type="transmembrane region" description="Helical" evidence="12">
    <location>
        <begin position="256"/>
        <end position="273"/>
    </location>
</feature>
<proteinExistence type="inferred from homology"/>
<protein>
    <recommendedName>
        <fullName evidence="3">Chitin synthase export chaperone</fullName>
    </recommendedName>
</protein>
<feature type="transmembrane region" description="Helical" evidence="12">
    <location>
        <begin position="149"/>
        <end position="168"/>
    </location>
</feature>
<keyword evidence="10" id="KW-0961">Cell wall biogenesis/degradation</keyword>
<keyword evidence="5 12" id="KW-0812">Transmembrane</keyword>
<dbReference type="PANTHER" id="PTHR35329:SF2">
    <property type="entry name" value="CHITIN SYNTHASE EXPORT CHAPERONE"/>
    <property type="match status" value="1"/>
</dbReference>
<dbReference type="GO" id="GO:0071555">
    <property type="term" value="P:cell wall organization"/>
    <property type="evidence" value="ECO:0007669"/>
    <property type="project" value="UniProtKB-KW"/>
</dbReference>
<keyword evidence="14" id="KW-1185">Reference proteome</keyword>
<dbReference type="GO" id="GO:0051082">
    <property type="term" value="F:unfolded protein binding"/>
    <property type="evidence" value="ECO:0007669"/>
    <property type="project" value="TreeGrafter"/>
</dbReference>
<feature type="transmembrane region" description="Helical" evidence="12">
    <location>
        <begin position="85"/>
        <end position="107"/>
    </location>
</feature>
<keyword evidence="4" id="KW-0813">Transport</keyword>
<dbReference type="GO" id="GO:0006457">
    <property type="term" value="P:protein folding"/>
    <property type="evidence" value="ECO:0007669"/>
    <property type="project" value="TreeGrafter"/>
</dbReference>